<dbReference type="PANTHER" id="PTHR11961">
    <property type="entry name" value="CYTOCHROME C"/>
    <property type="match status" value="1"/>
</dbReference>
<reference evidence="9 10" key="1">
    <citation type="journal article" date="2016" name="Front. Microbiol.">
        <title>Comparative Genomic Analysis Reveals a Diverse Repertoire of Genes Involved in Prokaryote-Eukaryote Interactions within the Pseudovibrio Genus.</title>
        <authorList>
            <person name="Romano S."/>
            <person name="Fernandez-Guerra A."/>
            <person name="Reen F.J."/>
            <person name="Glockner F.O."/>
            <person name="Crowley S.P."/>
            <person name="O'Sullivan O."/>
            <person name="Cotter P.D."/>
            <person name="Adams C."/>
            <person name="Dobson A.D."/>
            <person name="O'Gara F."/>
        </authorList>
    </citation>
    <scope>NUCLEOTIDE SEQUENCE [LARGE SCALE GENOMIC DNA]</scope>
    <source>
        <strain evidence="9 10">Ad2</strain>
    </source>
</reference>
<comment type="caution">
    <text evidence="9">The sequence shown here is derived from an EMBL/GenBank/DDBJ whole genome shotgun (WGS) entry which is preliminary data.</text>
</comment>
<dbReference type="OrthoDB" id="9805828at2"/>
<dbReference type="GO" id="GO:0009055">
    <property type="term" value="F:electron transfer activity"/>
    <property type="evidence" value="ECO:0007669"/>
    <property type="project" value="InterPro"/>
</dbReference>
<evidence type="ECO:0000256" key="6">
    <source>
        <dbReference type="PROSITE-ProRule" id="PRU00433"/>
    </source>
</evidence>
<keyword evidence="1" id="KW-0813">Transport</keyword>
<evidence type="ECO:0000256" key="4">
    <source>
        <dbReference type="ARBA" id="ARBA00022982"/>
    </source>
</evidence>
<dbReference type="Pfam" id="PF00034">
    <property type="entry name" value="Cytochrom_C"/>
    <property type="match status" value="1"/>
</dbReference>
<evidence type="ECO:0000256" key="1">
    <source>
        <dbReference type="ARBA" id="ARBA00022448"/>
    </source>
</evidence>
<keyword evidence="10" id="KW-1185">Reference proteome</keyword>
<keyword evidence="3 6" id="KW-0479">Metal-binding</keyword>
<organism evidence="9 10">
    <name type="scientific">Pseudovibrio axinellae</name>
    <dbReference type="NCBI Taxonomy" id="989403"/>
    <lineage>
        <taxon>Bacteria</taxon>
        <taxon>Pseudomonadati</taxon>
        <taxon>Pseudomonadota</taxon>
        <taxon>Alphaproteobacteria</taxon>
        <taxon>Hyphomicrobiales</taxon>
        <taxon>Stappiaceae</taxon>
        <taxon>Pseudovibrio</taxon>
    </lineage>
</organism>
<dbReference type="PROSITE" id="PS51007">
    <property type="entry name" value="CYTC"/>
    <property type="match status" value="1"/>
</dbReference>
<feature type="signal peptide" evidence="7">
    <location>
        <begin position="1"/>
        <end position="21"/>
    </location>
</feature>
<feature type="domain" description="Cytochrome c" evidence="8">
    <location>
        <begin position="23"/>
        <end position="126"/>
    </location>
</feature>
<evidence type="ECO:0000256" key="2">
    <source>
        <dbReference type="ARBA" id="ARBA00022617"/>
    </source>
</evidence>
<keyword evidence="2 6" id="KW-0349">Heme</keyword>
<gene>
    <name evidence="9" type="ORF">PsAD2_04404</name>
</gene>
<dbReference type="PRINTS" id="PR00604">
    <property type="entry name" value="CYTCHRMECIAB"/>
</dbReference>
<evidence type="ECO:0000313" key="10">
    <source>
        <dbReference type="Proteomes" id="UP000076577"/>
    </source>
</evidence>
<dbReference type="SUPFAM" id="SSF46626">
    <property type="entry name" value="Cytochrome c"/>
    <property type="match status" value="1"/>
</dbReference>
<dbReference type="STRING" id="989403.SAMN05421798_101853"/>
<sequence length="132" mass="13995">MKQLGVVAALALLVSSGAAFAEGDVTKGAKVFKKCKACHSIGEKAKNKVGPQLNGIVGAGWGEVEGYKYSKPLLAGKAEGKVWDVATLNAYLEKPKKVIPKGKMAFAGLRKEGQREDVIAYIAQFNKDGSEK</sequence>
<keyword evidence="5 6" id="KW-0408">Iron</keyword>
<evidence type="ECO:0000256" key="3">
    <source>
        <dbReference type="ARBA" id="ARBA00022723"/>
    </source>
</evidence>
<dbReference type="InterPro" id="IPR002327">
    <property type="entry name" value="Cyt_c_1A/1B"/>
</dbReference>
<protein>
    <submittedName>
        <fullName evidence="9">Cytochrome c-554</fullName>
    </submittedName>
</protein>
<keyword evidence="7" id="KW-0732">Signal</keyword>
<dbReference type="GO" id="GO:0046872">
    <property type="term" value="F:metal ion binding"/>
    <property type="evidence" value="ECO:0007669"/>
    <property type="project" value="UniProtKB-KW"/>
</dbReference>
<evidence type="ECO:0000313" key="9">
    <source>
        <dbReference type="EMBL" id="KZL05479.1"/>
    </source>
</evidence>
<proteinExistence type="predicted"/>
<keyword evidence="4" id="KW-0249">Electron transport</keyword>
<dbReference type="Gene3D" id="1.10.760.10">
    <property type="entry name" value="Cytochrome c-like domain"/>
    <property type="match status" value="1"/>
</dbReference>
<evidence type="ECO:0000256" key="5">
    <source>
        <dbReference type="ARBA" id="ARBA00023004"/>
    </source>
</evidence>
<evidence type="ECO:0000259" key="8">
    <source>
        <dbReference type="PROSITE" id="PS51007"/>
    </source>
</evidence>
<dbReference type="RefSeq" id="WP_068010677.1">
    <property type="nucleotide sequence ID" value="NZ_FOFM01000001.1"/>
</dbReference>
<dbReference type="GO" id="GO:0020037">
    <property type="term" value="F:heme binding"/>
    <property type="evidence" value="ECO:0007669"/>
    <property type="project" value="InterPro"/>
</dbReference>
<dbReference type="PATRIC" id="fig|989403.3.peg.4824"/>
<dbReference type="InterPro" id="IPR036909">
    <property type="entry name" value="Cyt_c-like_dom_sf"/>
</dbReference>
<dbReference type="AlphaFoldDB" id="A0A165T5V6"/>
<feature type="chain" id="PRO_5007866912" evidence="7">
    <location>
        <begin position="22"/>
        <end position="132"/>
    </location>
</feature>
<dbReference type="InterPro" id="IPR009056">
    <property type="entry name" value="Cyt_c-like_dom"/>
</dbReference>
<dbReference type="EMBL" id="LMCB01000152">
    <property type="protein sequence ID" value="KZL05479.1"/>
    <property type="molecule type" value="Genomic_DNA"/>
</dbReference>
<name>A0A165T5V6_9HYPH</name>
<evidence type="ECO:0000256" key="7">
    <source>
        <dbReference type="SAM" id="SignalP"/>
    </source>
</evidence>
<accession>A0A165T5V6</accession>
<dbReference type="Proteomes" id="UP000076577">
    <property type="component" value="Unassembled WGS sequence"/>
</dbReference>